<name>A0ABN7VXH1_GIGMA</name>
<evidence type="ECO:0000256" key="1">
    <source>
        <dbReference type="SAM" id="MobiDB-lite"/>
    </source>
</evidence>
<feature type="region of interest" description="Disordered" evidence="1">
    <location>
        <begin position="1"/>
        <end position="28"/>
    </location>
</feature>
<dbReference type="Proteomes" id="UP000789901">
    <property type="component" value="Unassembled WGS sequence"/>
</dbReference>
<keyword evidence="3" id="KW-1185">Reference proteome</keyword>
<proteinExistence type="predicted"/>
<reference evidence="2 3" key="1">
    <citation type="submission" date="2021-06" db="EMBL/GenBank/DDBJ databases">
        <authorList>
            <person name="Kallberg Y."/>
            <person name="Tangrot J."/>
            <person name="Rosling A."/>
        </authorList>
    </citation>
    <scope>NUCLEOTIDE SEQUENCE [LARGE SCALE GENOMIC DNA]</scope>
    <source>
        <strain evidence="2 3">120-4 pot B 10/14</strain>
    </source>
</reference>
<evidence type="ECO:0000313" key="3">
    <source>
        <dbReference type="Proteomes" id="UP000789901"/>
    </source>
</evidence>
<accession>A0ABN7VXH1</accession>
<dbReference type="EMBL" id="CAJVQB010024575">
    <property type="protein sequence ID" value="CAG8804456.1"/>
    <property type="molecule type" value="Genomic_DNA"/>
</dbReference>
<evidence type="ECO:0000313" key="2">
    <source>
        <dbReference type="EMBL" id="CAG8804456.1"/>
    </source>
</evidence>
<sequence length="118" mass="12835">PKLDDEDDNISQASFSTQSTVSTSTSELPSRKTLANKILKNSTESIQNNIEVAAKEDKYGVSVLLDEWKNGAKDISGDRGNTNAAIKHISAFLNETQAKNIKINTIITDSAFSYNAAR</sequence>
<comment type="caution">
    <text evidence="2">The sequence shown here is derived from an EMBL/GenBank/DDBJ whole genome shotgun (WGS) entry which is preliminary data.</text>
</comment>
<gene>
    <name evidence="2" type="ORF">GMARGA_LOCUS23861</name>
</gene>
<feature type="non-terminal residue" evidence="2">
    <location>
        <position position="1"/>
    </location>
</feature>
<organism evidence="2 3">
    <name type="scientific">Gigaspora margarita</name>
    <dbReference type="NCBI Taxonomy" id="4874"/>
    <lineage>
        <taxon>Eukaryota</taxon>
        <taxon>Fungi</taxon>
        <taxon>Fungi incertae sedis</taxon>
        <taxon>Mucoromycota</taxon>
        <taxon>Glomeromycotina</taxon>
        <taxon>Glomeromycetes</taxon>
        <taxon>Diversisporales</taxon>
        <taxon>Gigasporaceae</taxon>
        <taxon>Gigaspora</taxon>
    </lineage>
</organism>
<protein>
    <submittedName>
        <fullName evidence="2">30022_t:CDS:1</fullName>
    </submittedName>
</protein>
<feature type="compositionally biased region" description="Low complexity" evidence="1">
    <location>
        <begin position="11"/>
        <end position="26"/>
    </location>
</feature>